<accession>A0A1I4E0J2</accession>
<dbReference type="CDD" id="cd00156">
    <property type="entry name" value="REC"/>
    <property type="match status" value="1"/>
</dbReference>
<feature type="modified residue" description="4-aspartylphosphate" evidence="2">
    <location>
        <position position="55"/>
    </location>
</feature>
<feature type="domain" description="Response regulatory" evidence="3">
    <location>
        <begin position="6"/>
        <end position="118"/>
    </location>
</feature>
<dbReference type="SUPFAM" id="SSF52172">
    <property type="entry name" value="CheY-like"/>
    <property type="match status" value="1"/>
</dbReference>
<protein>
    <submittedName>
        <fullName evidence="4">Response regulator receiver domain-containing protein</fullName>
    </submittedName>
</protein>
<evidence type="ECO:0000256" key="1">
    <source>
        <dbReference type="ARBA" id="ARBA00022553"/>
    </source>
</evidence>
<reference evidence="5" key="1">
    <citation type="submission" date="2016-10" db="EMBL/GenBank/DDBJ databases">
        <authorList>
            <person name="Varghese N."/>
            <person name="Submissions S."/>
        </authorList>
    </citation>
    <scope>NUCLEOTIDE SEQUENCE [LARGE SCALE GENOMIC DNA]</scope>
    <source>
        <strain evidence="5">CGMCC 1.7738</strain>
    </source>
</reference>
<dbReference type="PANTHER" id="PTHR44591:SF3">
    <property type="entry name" value="RESPONSE REGULATORY DOMAIN-CONTAINING PROTEIN"/>
    <property type="match status" value="1"/>
</dbReference>
<dbReference type="PANTHER" id="PTHR44591">
    <property type="entry name" value="STRESS RESPONSE REGULATOR PROTEIN 1"/>
    <property type="match status" value="1"/>
</dbReference>
<dbReference type="Gene3D" id="3.40.50.2300">
    <property type="match status" value="1"/>
</dbReference>
<keyword evidence="5" id="KW-1185">Reference proteome</keyword>
<dbReference type="Pfam" id="PF00072">
    <property type="entry name" value="Response_reg"/>
    <property type="match status" value="1"/>
</dbReference>
<evidence type="ECO:0000313" key="4">
    <source>
        <dbReference type="EMBL" id="SFK99338.1"/>
    </source>
</evidence>
<keyword evidence="1 2" id="KW-0597">Phosphoprotein</keyword>
<dbReference type="STRING" id="553466.SAMN04487950_1805"/>
<dbReference type="InterPro" id="IPR011006">
    <property type="entry name" value="CheY-like_superfamily"/>
</dbReference>
<dbReference type="GO" id="GO:0000160">
    <property type="term" value="P:phosphorelay signal transduction system"/>
    <property type="evidence" value="ECO:0007669"/>
    <property type="project" value="InterPro"/>
</dbReference>
<evidence type="ECO:0000259" key="3">
    <source>
        <dbReference type="PROSITE" id="PS50110"/>
    </source>
</evidence>
<dbReference type="EMBL" id="FOTC01000002">
    <property type="protein sequence ID" value="SFK99338.1"/>
    <property type="molecule type" value="Genomic_DNA"/>
</dbReference>
<dbReference type="InterPro" id="IPR001789">
    <property type="entry name" value="Sig_transdc_resp-reg_receiver"/>
</dbReference>
<dbReference type="RefSeq" id="WP_177197589.1">
    <property type="nucleotide sequence ID" value="NZ_FOTC01000002.1"/>
</dbReference>
<evidence type="ECO:0000256" key="2">
    <source>
        <dbReference type="PROSITE-ProRule" id="PRU00169"/>
    </source>
</evidence>
<dbReference type="AlphaFoldDB" id="A0A1I4E0J2"/>
<dbReference type="SMART" id="SM00448">
    <property type="entry name" value="REC"/>
    <property type="match status" value="1"/>
</dbReference>
<proteinExistence type="predicted"/>
<dbReference type="InterPro" id="IPR050595">
    <property type="entry name" value="Bact_response_regulator"/>
</dbReference>
<name>A0A1I4E0J2_9EURY</name>
<sequence length="121" mass="13206">MTDAPAVLALAAKQRNLELLTDALTSEGYAVERTTSQAEATRLLERPRFDLAVVDVDGFSRAILTVVEALHARQVPVVVLSRRVSSVLRKRAMEAGALVVLEKPVSRGELSHQLRVLVPKP</sequence>
<dbReference type="Proteomes" id="UP000199607">
    <property type="component" value="Unassembled WGS sequence"/>
</dbReference>
<gene>
    <name evidence="4" type="ORF">SAMN04487950_1805</name>
</gene>
<organism evidence="4 5">
    <name type="scientific">Halogranum rubrum</name>
    <dbReference type="NCBI Taxonomy" id="553466"/>
    <lineage>
        <taxon>Archaea</taxon>
        <taxon>Methanobacteriati</taxon>
        <taxon>Methanobacteriota</taxon>
        <taxon>Stenosarchaea group</taxon>
        <taxon>Halobacteria</taxon>
        <taxon>Halobacteriales</taxon>
        <taxon>Haloferacaceae</taxon>
    </lineage>
</organism>
<dbReference type="PROSITE" id="PS50110">
    <property type="entry name" value="RESPONSE_REGULATORY"/>
    <property type="match status" value="1"/>
</dbReference>
<evidence type="ECO:0000313" key="5">
    <source>
        <dbReference type="Proteomes" id="UP000199607"/>
    </source>
</evidence>